<evidence type="ECO:0000259" key="2">
    <source>
        <dbReference type="Pfam" id="PF02826"/>
    </source>
</evidence>
<dbReference type="Gene3D" id="3.40.50.720">
    <property type="entry name" value="NAD(P)-binding Rossmann-like Domain"/>
    <property type="match status" value="2"/>
</dbReference>
<accession>A0A4V3JRJ5</accession>
<dbReference type="PANTHER" id="PTHR10996">
    <property type="entry name" value="2-HYDROXYACID DEHYDROGENASE-RELATED"/>
    <property type="match status" value="1"/>
</dbReference>
<dbReference type="InterPro" id="IPR050223">
    <property type="entry name" value="D-isomer_2-hydroxyacid_DH"/>
</dbReference>
<keyword evidence="4" id="KW-1185">Reference proteome</keyword>
<gene>
    <name evidence="3" type="ORF">EHQ64_11955</name>
</gene>
<dbReference type="GO" id="GO:0016616">
    <property type="term" value="F:oxidoreductase activity, acting on the CH-OH group of donors, NAD or NADP as acceptor"/>
    <property type="evidence" value="ECO:0007669"/>
    <property type="project" value="InterPro"/>
</dbReference>
<dbReference type="EMBL" id="RQGF01000028">
    <property type="protein sequence ID" value="TGL60542.1"/>
    <property type="molecule type" value="Genomic_DNA"/>
</dbReference>
<dbReference type="SUPFAM" id="SSF52283">
    <property type="entry name" value="Formate/glycerate dehydrogenase catalytic domain-like"/>
    <property type="match status" value="1"/>
</dbReference>
<dbReference type="PANTHER" id="PTHR10996:SF282">
    <property type="entry name" value="D-3-PHOSPHOGLYCERATE DEHYDROGENASE 1-RELATED"/>
    <property type="match status" value="1"/>
</dbReference>
<dbReference type="AlphaFoldDB" id="A0A4V3JRJ5"/>
<proteinExistence type="predicted"/>
<organism evidence="3 4">
    <name type="scientific">Leptospira sarikeiensis</name>
    <dbReference type="NCBI Taxonomy" id="2484943"/>
    <lineage>
        <taxon>Bacteria</taxon>
        <taxon>Pseudomonadati</taxon>
        <taxon>Spirochaetota</taxon>
        <taxon>Spirochaetia</taxon>
        <taxon>Leptospirales</taxon>
        <taxon>Leptospiraceae</taxon>
        <taxon>Leptospira</taxon>
    </lineage>
</organism>
<feature type="domain" description="D-isomer specific 2-hydroxyacid dehydrogenase NAD-binding" evidence="2">
    <location>
        <begin position="112"/>
        <end position="257"/>
    </location>
</feature>
<evidence type="ECO:0000313" key="4">
    <source>
        <dbReference type="Proteomes" id="UP000297762"/>
    </source>
</evidence>
<dbReference type="RefSeq" id="WP_135649714.1">
    <property type="nucleotide sequence ID" value="NZ_RQGF01000028.1"/>
</dbReference>
<evidence type="ECO:0000313" key="3">
    <source>
        <dbReference type="EMBL" id="TGL60542.1"/>
    </source>
</evidence>
<dbReference type="GO" id="GO:0051287">
    <property type="term" value="F:NAD binding"/>
    <property type="evidence" value="ECO:0007669"/>
    <property type="project" value="InterPro"/>
</dbReference>
<dbReference type="InterPro" id="IPR006140">
    <property type="entry name" value="D-isomer_DH_NAD-bd"/>
</dbReference>
<dbReference type="SUPFAM" id="SSF51735">
    <property type="entry name" value="NAD(P)-binding Rossmann-fold domains"/>
    <property type="match status" value="1"/>
</dbReference>
<protein>
    <submittedName>
        <fullName evidence="3">Phosphoglycerate dehydrogenase</fullName>
    </submittedName>
</protein>
<evidence type="ECO:0000256" key="1">
    <source>
        <dbReference type="ARBA" id="ARBA00023002"/>
    </source>
</evidence>
<dbReference type="Proteomes" id="UP000297762">
    <property type="component" value="Unassembled WGS sequence"/>
</dbReference>
<reference evidence="3" key="1">
    <citation type="journal article" date="2019" name="PLoS Negl. Trop. Dis.">
        <title>Revisiting the worldwide diversity of Leptospira species in the environment.</title>
        <authorList>
            <person name="Vincent A.T."/>
            <person name="Schiettekatte O."/>
            <person name="Bourhy P."/>
            <person name="Veyrier F.J."/>
            <person name="Picardeau M."/>
        </authorList>
    </citation>
    <scope>NUCLEOTIDE SEQUENCE [LARGE SCALE GENOMIC DNA]</scope>
    <source>
        <strain evidence="3">201702455</strain>
    </source>
</reference>
<dbReference type="Pfam" id="PF02826">
    <property type="entry name" value="2-Hacid_dh_C"/>
    <property type="match status" value="1"/>
</dbReference>
<name>A0A4V3JRJ5_9LEPT</name>
<dbReference type="InterPro" id="IPR036291">
    <property type="entry name" value="NAD(P)-bd_dom_sf"/>
</dbReference>
<dbReference type="OrthoDB" id="9770208at2"/>
<comment type="caution">
    <text evidence="3">The sequence shown here is derived from an EMBL/GenBank/DDBJ whole genome shotgun (WGS) entry which is preliminary data.</text>
</comment>
<sequence>MSLPILFYPEGTVGASEIFSHFRNLDVRSYPVKFPEETEKFHPEILIANTRLKINQDTCRKFPSVKIFATVSSGTDHVNFSDLKKVSKIFLNSPGSNAGSVAEYCWISILHFFSEEELRKKKVGIIGFGNTGKKFAKILEEKNISYIYNDPFIKDRSVPIEEILNCSIVSLHVPLTKDGPYPTHNLLDLEKVSKLKEGTLILNTSRGEVWSEETFQKILERKDLYKVIDVFDPEPPIGKIAEQMAGLENSIFTPHIAGYSQLGRLLGTYRLAEKLCILYKEKPLPGLSEFITSNQPISTETFLKEENDKLKESWKKGDWEYFEKRRNSYPARKDLGLFGLD</sequence>
<keyword evidence="1" id="KW-0560">Oxidoreductase</keyword>